<organism evidence="1">
    <name type="scientific">freshwater metagenome</name>
    <dbReference type="NCBI Taxonomy" id="449393"/>
    <lineage>
        <taxon>unclassified sequences</taxon>
        <taxon>metagenomes</taxon>
        <taxon>ecological metagenomes</taxon>
    </lineage>
</organism>
<dbReference type="InterPro" id="IPR038287">
    <property type="entry name" value="Cse2_sf"/>
</dbReference>
<dbReference type="AlphaFoldDB" id="A0A6J7S4N4"/>
<reference evidence="1" key="1">
    <citation type="submission" date="2020-05" db="EMBL/GenBank/DDBJ databases">
        <authorList>
            <person name="Chiriac C."/>
            <person name="Salcher M."/>
            <person name="Ghai R."/>
            <person name="Kavagutti S V."/>
        </authorList>
    </citation>
    <scope>NUCLEOTIDE SEQUENCE</scope>
</reference>
<gene>
    <name evidence="1" type="ORF">UFOPK4150_01582</name>
</gene>
<evidence type="ECO:0000313" key="1">
    <source>
        <dbReference type="EMBL" id="CAB5036019.1"/>
    </source>
</evidence>
<protein>
    <submittedName>
        <fullName evidence="1">Unannotated protein</fullName>
    </submittedName>
</protein>
<accession>A0A6J7S4N4</accession>
<proteinExistence type="predicted"/>
<name>A0A6J7S4N4_9ZZZZ</name>
<dbReference type="Gene3D" id="1.10.520.40">
    <property type="entry name" value="CRISPR-associated protein Cse2"/>
    <property type="match status" value="1"/>
</dbReference>
<dbReference type="EMBL" id="CAFBPU010000034">
    <property type="protein sequence ID" value="CAB5036019.1"/>
    <property type="molecule type" value="Genomic_DNA"/>
</dbReference>
<sequence>MRQPTPTPLESAFNDGAYVGWLLAAVKDPASRASLRRADMPAAEHMAYPLLAPRWADQPGLRTPMLLHAAAAARYDRVRQGENQGIGRMARNLVQRKVIQESSVETRLLAIQLKPLPEAHKILGGLLAAAHSSGGITLDWFSLWRTYRYWNSRPDAYPSRKQILSDFYLH</sequence>